<dbReference type="GO" id="GO:0003676">
    <property type="term" value="F:nucleic acid binding"/>
    <property type="evidence" value="ECO:0007669"/>
    <property type="project" value="InterPro"/>
</dbReference>
<accession>A0A7J8XI07</accession>
<protein>
    <recommendedName>
        <fullName evidence="1">RNase H type-1 domain-containing protein</fullName>
    </recommendedName>
</protein>
<proteinExistence type="predicted"/>
<reference evidence="2 3" key="1">
    <citation type="journal article" date="2019" name="Genome Biol. Evol.">
        <title>Insights into the evolution of the New World diploid cottons (Gossypium, subgenus Houzingenia) based on genome sequencing.</title>
        <authorList>
            <person name="Grover C.E."/>
            <person name="Arick M.A. 2nd"/>
            <person name="Thrash A."/>
            <person name="Conover J.L."/>
            <person name="Sanders W.S."/>
            <person name="Peterson D.G."/>
            <person name="Frelichowski J.E."/>
            <person name="Scheffler J.A."/>
            <person name="Scheffler B.E."/>
            <person name="Wendel J.F."/>
        </authorList>
    </citation>
    <scope>NUCLEOTIDE SEQUENCE [LARGE SCALE GENOMIC DNA]</scope>
    <source>
        <strain evidence="2">185</strain>
        <tissue evidence="2">Leaf</tissue>
    </source>
</reference>
<evidence type="ECO:0000313" key="2">
    <source>
        <dbReference type="EMBL" id="MBA0686389.1"/>
    </source>
</evidence>
<comment type="caution">
    <text evidence="2">The sequence shown here is derived from an EMBL/GenBank/DDBJ whole genome shotgun (WGS) entry which is preliminary data.</text>
</comment>
<dbReference type="EMBL" id="JABFAA010000007">
    <property type="protein sequence ID" value="MBA0686389.1"/>
    <property type="molecule type" value="Genomic_DNA"/>
</dbReference>
<dbReference type="AlphaFoldDB" id="A0A7J8XI07"/>
<evidence type="ECO:0000313" key="3">
    <source>
        <dbReference type="Proteomes" id="UP000593577"/>
    </source>
</evidence>
<gene>
    <name evidence="2" type="ORF">Goari_013995</name>
</gene>
<name>A0A7J8XI07_GOSAI</name>
<dbReference type="Pfam" id="PF13456">
    <property type="entry name" value="RVT_3"/>
    <property type="match status" value="1"/>
</dbReference>
<sequence length="106" mass="11888">CSNRSSSELISSALAWTKYLGVKGVVNQWACTTMTVGRWHLLETDWVKVNVNGSIEARAILEGLKLAWNRGFKQVELESDNAMLIETIWNGLTPVSSVDEIRKIHD</sequence>
<dbReference type="PANTHER" id="PTHR47723">
    <property type="entry name" value="OS05G0353850 PROTEIN"/>
    <property type="match status" value="1"/>
</dbReference>
<dbReference type="PANTHER" id="PTHR47723:SF24">
    <property type="entry name" value="RNASE H TYPE-1 DOMAIN-CONTAINING PROTEIN"/>
    <property type="match status" value="1"/>
</dbReference>
<organism evidence="2 3">
    <name type="scientific">Gossypium aridum</name>
    <name type="common">American cotton</name>
    <name type="synonym">Erioxylum aridum</name>
    <dbReference type="NCBI Taxonomy" id="34290"/>
    <lineage>
        <taxon>Eukaryota</taxon>
        <taxon>Viridiplantae</taxon>
        <taxon>Streptophyta</taxon>
        <taxon>Embryophyta</taxon>
        <taxon>Tracheophyta</taxon>
        <taxon>Spermatophyta</taxon>
        <taxon>Magnoliopsida</taxon>
        <taxon>eudicotyledons</taxon>
        <taxon>Gunneridae</taxon>
        <taxon>Pentapetalae</taxon>
        <taxon>rosids</taxon>
        <taxon>malvids</taxon>
        <taxon>Malvales</taxon>
        <taxon>Malvaceae</taxon>
        <taxon>Malvoideae</taxon>
        <taxon>Gossypium</taxon>
    </lineage>
</organism>
<feature type="non-terminal residue" evidence="2">
    <location>
        <position position="106"/>
    </location>
</feature>
<dbReference type="InterPro" id="IPR002156">
    <property type="entry name" value="RNaseH_domain"/>
</dbReference>
<dbReference type="Proteomes" id="UP000593577">
    <property type="component" value="Unassembled WGS sequence"/>
</dbReference>
<evidence type="ECO:0000259" key="1">
    <source>
        <dbReference type="Pfam" id="PF13456"/>
    </source>
</evidence>
<keyword evidence="3" id="KW-1185">Reference proteome</keyword>
<dbReference type="GO" id="GO:0004523">
    <property type="term" value="F:RNA-DNA hybrid ribonuclease activity"/>
    <property type="evidence" value="ECO:0007669"/>
    <property type="project" value="InterPro"/>
</dbReference>
<dbReference type="InterPro" id="IPR053151">
    <property type="entry name" value="RNase_H-like"/>
</dbReference>
<feature type="domain" description="RNase H type-1" evidence="1">
    <location>
        <begin position="55"/>
        <end position="90"/>
    </location>
</feature>